<proteinExistence type="predicted"/>
<dbReference type="Gene3D" id="1.10.10.1260">
    <property type="entry name" value="Envelope glycoprotein gp160, DUF2291, helical domain"/>
    <property type="match status" value="1"/>
</dbReference>
<gene>
    <name evidence="1" type="ordered locus">CTN_1619</name>
</gene>
<dbReference type="SMR" id="B9KA12"/>
<dbReference type="Proteomes" id="UP000000445">
    <property type="component" value="Chromosome"/>
</dbReference>
<dbReference type="AlphaFoldDB" id="B9KA12"/>
<dbReference type="InterPro" id="IPR036215">
    <property type="entry name" value="TM0957-like_sf"/>
</dbReference>
<evidence type="ECO:0008006" key="3">
    <source>
        <dbReference type="Google" id="ProtNLM"/>
    </source>
</evidence>
<dbReference type="SUPFAM" id="SSF141318">
    <property type="entry name" value="TM0957-like"/>
    <property type="match status" value="1"/>
</dbReference>
<sequence>MKSKLTKRKVISMIVVFFILLLIYLSCDVIPIEEMEKGFDPKRYARELWFKLQDMMNEGLGYDAVEVLNTLDENPELAHQKFAKVVGVSNYRYYIIQGVGEIVEIKDDGILVKVRENRKVPDLFLSNHIFGNGIVNATGIAKMEDFDRIIDFNLTATELNKIVKEEVVNSFLKQLSKGAGSVGSLVRFIAVFTLLKDEEIKYPIEAIPLYLEIQGGF</sequence>
<evidence type="ECO:0000313" key="1">
    <source>
        <dbReference type="EMBL" id="ACM23795.1"/>
    </source>
</evidence>
<keyword evidence="2" id="KW-1185">Reference proteome</keyword>
<dbReference type="KEGG" id="tna:CTN_1619"/>
<dbReference type="eggNOG" id="COG5618">
    <property type="taxonomic scope" value="Bacteria"/>
</dbReference>
<dbReference type="STRING" id="309803.CTN_1619"/>
<dbReference type="EMBL" id="CP000916">
    <property type="protein sequence ID" value="ACM23795.1"/>
    <property type="molecule type" value="Genomic_DNA"/>
</dbReference>
<dbReference type="HOGENOM" id="CLU_1271788_0_0_0"/>
<evidence type="ECO:0000313" key="2">
    <source>
        <dbReference type="Proteomes" id="UP000000445"/>
    </source>
</evidence>
<dbReference type="RefSeq" id="WP_004080605.1">
    <property type="nucleotide sequence ID" value="NC_011978.1"/>
</dbReference>
<protein>
    <recommendedName>
        <fullName evidence="3">Lipoprotein</fullName>
    </recommendedName>
</protein>
<organism evidence="1 2">
    <name type="scientific">Thermotoga neapolitana (strain ATCC 49049 / DSM 4359 / NBRC 107923 / NS-E)</name>
    <dbReference type="NCBI Taxonomy" id="309803"/>
    <lineage>
        <taxon>Bacteria</taxon>
        <taxon>Thermotogati</taxon>
        <taxon>Thermotogota</taxon>
        <taxon>Thermotogae</taxon>
        <taxon>Thermotogales</taxon>
        <taxon>Thermotogaceae</taxon>
        <taxon>Thermotoga</taxon>
    </lineage>
</organism>
<dbReference type="Pfam" id="PF10054">
    <property type="entry name" value="DUF2291"/>
    <property type="match status" value="1"/>
</dbReference>
<reference evidence="1 2" key="1">
    <citation type="journal article" date="2009" name="Biosci. Biotechnol. Biochem.">
        <title>WeGAS: a web-based microbial genome annotation system.</title>
        <authorList>
            <person name="Lee D."/>
            <person name="Seo H."/>
            <person name="Park C."/>
            <person name="Park K."/>
        </authorList>
    </citation>
    <scope>NUCLEOTIDE SEQUENCE [LARGE SCALE GENOMIC DNA]</scope>
    <source>
        <strain evidence="2">ATCC 49049 / DSM 4359 / NBRC 107923 / NS-E</strain>
    </source>
</reference>
<name>B9KA12_THENN</name>
<accession>B9KA12</accession>
<dbReference type="Gene3D" id="2.40.50.420">
    <property type="entry name" value="Envelope glycoprotein gp160, DUF2291, alpha/beta domain"/>
    <property type="match status" value="1"/>
</dbReference>
<dbReference type="InterPro" id="IPR014582">
    <property type="entry name" value="UCP033535_lipo"/>
</dbReference>